<dbReference type="EMBL" id="AZMM01016667">
    <property type="protein sequence ID" value="ETJ28687.1"/>
    <property type="molecule type" value="Genomic_DNA"/>
</dbReference>
<keyword evidence="1" id="KW-0808">Transferase</keyword>
<sequence>WMIYSASRLQYVLHELERFNFQAKRIRFVHGMLDKPAKLVLIESIFQGQAGLVLEPPLIVYKKNECVHEGGVLLV</sequence>
<dbReference type="InterPro" id="IPR029063">
    <property type="entry name" value="SAM-dependent_MTases_sf"/>
</dbReference>
<keyword evidence="1" id="KW-0489">Methyltransferase</keyword>
<dbReference type="AlphaFoldDB" id="W1XEA6"/>
<name>W1XEA6_9ZZZZ</name>
<dbReference type="GO" id="GO:0008168">
    <property type="term" value="F:methyltransferase activity"/>
    <property type="evidence" value="ECO:0007669"/>
    <property type="project" value="UniProtKB-KW"/>
</dbReference>
<accession>W1XEA6</accession>
<gene>
    <name evidence="1" type="ORF">Q604_UNBC16667G0001</name>
</gene>
<comment type="caution">
    <text evidence="1">The sequence shown here is derived from an EMBL/GenBank/DDBJ whole genome shotgun (WGS) entry which is preliminary data.</text>
</comment>
<feature type="non-terminal residue" evidence="1">
    <location>
        <position position="1"/>
    </location>
</feature>
<dbReference type="Gene3D" id="3.40.50.150">
    <property type="entry name" value="Vaccinia Virus protein VP39"/>
    <property type="match status" value="1"/>
</dbReference>
<proteinExistence type="predicted"/>
<dbReference type="GO" id="GO:0032259">
    <property type="term" value="P:methylation"/>
    <property type="evidence" value="ECO:0007669"/>
    <property type="project" value="UniProtKB-KW"/>
</dbReference>
<protein>
    <submittedName>
        <fullName evidence="1">Methyltransferase small</fullName>
    </submittedName>
</protein>
<evidence type="ECO:0000313" key="1">
    <source>
        <dbReference type="EMBL" id="ETJ28687.1"/>
    </source>
</evidence>
<organism evidence="1">
    <name type="scientific">human gut metagenome</name>
    <dbReference type="NCBI Taxonomy" id="408170"/>
    <lineage>
        <taxon>unclassified sequences</taxon>
        <taxon>metagenomes</taxon>
        <taxon>organismal metagenomes</taxon>
    </lineage>
</organism>
<reference evidence="1" key="1">
    <citation type="submission" date="2013-12" db="EMBL/GenBank/DDBJ databases">
        <title>A Varibaculum cambriense genome reconstructed from a premature infant gut community with otherwise low bacterial novelty that shifts toward anaerobic metabolism during the third week of life.</title>
        <authorList>
            <person name="Brown C.T."/>
            <person name="Sharon I."/>
            <person name="Thomas B.C."/>
            <person name="Castelle C.J."/>
            <person name="Morowitz M.J."/>
            <person name="Banfield J.F."/>
        </authorList>
    </citation>
    <scope>NUCLEOTIDE SEQUENCE</scope>
</reference>